<reference evidence="5" key="2">
    <citation type="submission" date="2021-02" db="EMBL/GenBank/DDBJ databases">
        <title>Aspergillus chevalieri M1 genome sequence.</title>
        <authorList>
            <person name="Kadooka C."/>
            <person name="Mori K."/>
            <person name="Futagami T."/>
        </authorList>
    </citation>
    <scope>NUCLEOTIDE SEQUENCE</scope>
    <source>
        <strain evidence="5">M1</strain>
    </source>
</reference>
<comment type="subcellular location">
    <subcellularLocation>
        <location evidence="1">Nucleus</location>
    </subcellularLocation>
</comment>
<gene>
    <name evidence="5" type="ORF">ACHE_21010A</name>
</gene>
<dbReference type="InterPro" id="IPR036322">
    <property type="entry name" value="WD40_repeat_dom_sf"/>
</dbReference>
<evidence type="ECO:0000256" key="2">
    <source>
        <dbReference type="ARBA" id="ARBA00023163"/>
    </source>
</evidence>
<feature type="compositionally biased region" description="Acidic residues" evidence="4">
    <location>
        <begin position="59"/>
        <end position="87"/>
    </location>
</feature>
<keyword evidence="3" id="KW-0539">Nucleus</keyword>
<dbReference type="RefSeq" id="XP_043134074.1">
    <property type="nucleotide sequence ID" value="XM_043285376.1"/>
</dbReference>
<evidence type="ECO:0000256" key="4">
    <source>
        <dbReference type="SAM" id="MobiDB-lite"/>
    </source>
</evidence>
<feature type="region of interest" description="Disordered" evidence="4">
    <location>
        <begin position="1"/>
        <end position="136"/>
    </location>
</feature>
<dbReference type="InterPro" id="IPR015943">
    <property type="entry name" value="WD40/YVTN_repeat-like_dom_sf"/>
</dbReference>
<sequence length="722" mass="80575">MARARRSARSTGGKTKYTTDPFEIAGLSGDSDTGEAGETSAFKVPDEDSEEEFRHASNDEDAEEEEENEEVEAEDDDEPEYAEGESMDIDRPTSTPRGRGRNIQKAKKVTAVSQSDTRKKQPAWTKPDETRSRGILNTSDHVGKSVHLQFTFGTDERDLLAILHARERWAKGIDSGFPSRASLNAVQTAPAYTYGPTYGADPKDVQKESTRGWDWYYDGDVGEKFRKRQWLARIEEDEGRRYMPRSKPGKHTVLMGPADGQKKFSLGQFESYNFGDAWDSAGGKKKREGWMLNMGQKIQCMAWAPNQNGLVQYLAIVTFITEEQKSHYPDPLADKAAPAFRPSAPYPSALHIWAFKAKQDDSLTKTLDMEFKPRLRLALCTDWGDLRRISWCPFPRTTRAEDDEDVLKNVGLLAGVWGDGYVRVLDIKTNKDPNTTEFHKVLSPAFIVKPPSTMCTCVAWLSPTDIAVGCANGFVAVWSILSSQDSSSNHPLPYFYQQIHSTYILNISPAYPAHPHVFGTTSMDGETRLTSLLDPQKDVTETNRMRMGSPHITFSPFLQSFVSSDENDFARLITLRRFFATTSIARLPSSVSALAPCSPCHPSLLFGCSGGAVVVTNPLRRLMHSKQKQWQQTWFVHDWVQGPEKESSGVSRFQDGFRAESVSLLRSMAGDWKMVNGTMVITIYEEETNVTSVAWNPNQVCAGWASAGMGCGLLRVEDVALS</sequence>
<evidence type="ECO:0008006" key="7">
    <source>
        <dbReference type="Google" id="ProtNLM"/>
    </source>
</evidence>
<evidence type="ECO:0000313" key="6">
    <source>
        <dbReference type="Proteomes" id="UP000637239"/>
    </source>
</evidence>
<evidence type="ECO:0000256" key="3">
    <source>
        <dbReference type="ARBA" id="ARBA00023242"/>
    </source>
</evidence>
<proteinExistence type="predicted"/>
<dbReference type="InterPro" id="IPR052416">
    <property type="entry name" value="GTF3C_component"/>
</dbReference>
<reference evidence="5" key="1">
    <citation type="submission" date="2021-01" db="EMBL/GenBank/DDBJ databases">
        <authorList>
            <consortium name="Aspergillus chevalieri M1 genome sequencing consortium"/>
            <person name="Kazuki M."/>
            <person name="Futagami T."/>
        </authorList>
    </citation>
    <scope>NUCLEOTIDE SEQUENCE</scope>
    <source>
        <strain evidence="5">M1</strain>
    </source>
</reference>
<dbReference type="KEGG" id="ache:ACHE_21010A"/>
<accession>A0A7R7VJI9</accession>
<dbReference type="Proteomes" id="UP000637239">
    <property type="component" value="Chromosome 2"/>
</dbReference>
<dbReference type="PANTHER" id="PTHR15052:SF2">
    <property type="entry name" value="GENERAL TRANSCRIPTION FACTOR 3C POLYPEPTIDE 2"/>
    <property type="match status" value="1"/>
</dbReference>
<dbReference type="SUPFAM" id="SSF50978">
    <property type="entry name" value="WD40 repeat-like"/>
    <property type="match status" value="1"/>
</dbReference>
<keyword evidence="2" id="KW-0804">Transcription</keyword>
<dbReference type="AlphaFoldDB" id="A0A7R7VJI9"/>
<dbReference type="PANTHER" id="PTHR15052">
    <property type="entry name" value="RNA POLYMERASE III TRANSCRIPTION INITIATION FACTOR COMPLEX SUBUNIT"/>
    <property type="match status" value="1"/>
</dbReference>
<keyword evidence="6" id="KW-1185">Reference proteome</keyword>
<dbReference type="GO" id="GO:0005634">
    <property type="term" value="C:nucleus"/>
    <property type="evidence" value="ECO:0007669"/>
    <property type="project" value="UniProtKB-SubCell"/>
</dbReference>
<protein>
    <recommendedName>
        <fullName evidence="7">Transcription factor TFIIIC complex subunit Tfc6</fullName>
    </recommendedName>
</protein>
<organism evidence="5 6">
    <name type="scientific">Aspergillus chevalieri</name>
    <name type="common">Eurotium chevalieri</name>
    <dbReference type="NCBI Taxonomy" id="182096"/>
    <lineage>
        <taxon>Eukaryota</taxon>
        <taxon>Fungi</taxon>
        <taxon>Dikarya</taxon>
        <taxon>Ascomycota</taxon>
        <taxon>Pezizomycotina</taxon>
        <taxon>Eurotiomycetes</taxon>
        <taxon>Eurotiomycetidae</taxon>
        <taxon>Eurotiales</taxon>
        <taxon>Aspergillaceae</taxon>
        <taxon>Aspergillus</taxon>
        <taxon>Aspergillus subgen. Aspergillus</taxon>
    </lineage>
</organism>
<evidence type="ECO:0000313" key="5">
    <source>
        <dbReference type="EMBL" id="BCR85552.1"/>
    </source>
</evidence>
<dbReference type="GO" id="GO:0006383">
    <property type="term" value="P:transcription by RNA polymerase III"/>
    <property type="evidence" value="ECO:0007669"/>
    <property type="project" value="TreeGrafter"/>
</dbReference>
<dbReference type="GO" id="GO:0000127">
    <property type="term" value="C:transcription factor TFIIIC complex"/>
    <property type="evidence" value="ECO:0007669"/>
    <property type="project" value="TreeGrafter"/>
</dbReference>
<dbReference type="Gene3D" id="2.130.10.10">
    <property type="entry name" value="YVTN repeat-like/Quinoprotein amine dehydrogenase"/>
    <property type="match status" value="1"/>
</dbReference>
<feature type="compositionally biased region" description="Basic residues" evidence="4">
    <location>
        <begin position="98"/>
        <end position="108"/>
    </location>
</feature>
<dbReference type="GeneID" id="66979911"/>
<evidence type="ECO:0000256" key="1">
    <source>
        <dbReference type="ARBA" id="ARBA00004123"/>
    </source>
</evidence>
<dbReference type="EMBL" id="AP024417">
    <property type="protein sequence ID" value="BCR85552.1"/>
    <property type="molecule type" value="Genomic_DNA"/>
</dbReference>
<name>A0A7R7VJI9_ASPCH</name>